<accession>A0AC35TZ06</accession>
<sequence>MATQSIPVISKDQHELDLPMYVIERSDLGIQLDSDEPMEIERIALQCTEQSLKKIIEICEFYHNNPKPQNDETDHAKAVYQQKIEAYLRQVHEDVKDYNWVMILDTDYLEIKFLFDIFCCHVAETMRGKTTEELREMYDIENDFSQEDLEYIENSGKEMLSKRKVAYYYDNDVGNYYYGQGHPMKPHRIRMTHNLVLNYGLCRKMEVYRPVMATFKEMTKYHSDEYMLFLKSIRPDNVSDYARQIQLYNVDDDCPVFDGLYEFCAISSGGSLAAAKKLNEKQCDIAINWMGGLHHAKKSEASGFCYANDIVLGILEL</sequence>
<dbReference type="WBParaSite" id="RSKR_0000540100.1">
    <property type="protein sequence ID" value="RSKR_0000540100.1"/>
    <property type="gene ID" value="RSKR_0000540100"/>
</dbReference>
<evidence type="ECO:0000313" key="1">
    <source>
        <dbReference type="Proteomes" id="UP000095286"/>
    </source>
</evidence>
<reference evidence="2" key="1">
    <citation type="submission" date="2016-11" db="UniProtKB">
        <authorList>
            <consortium name="WormBaseParasite"/>
        </authorList>
    </citation>
    <scope>IDENTIFICATION</scope>
    <source>
        <strain evidence="2">KR3021</strain>
    </source>
</reference>
<protein>
    <submittedName>
        <fullName evidence="2">Hist_deacetyl domain-containing protein</fullName>
    </submittedName>
</protein>
<name>A0AC35TZ06_9BILA</name>
<dbReference type="Proteomes" id="UP000095286">
    <property type="component" value="Unplaced"/>
</dbReference>
<organism evidence="1 2">
    <name type="scientific">Rhabditophanes sp. KR3021</name>
    <dbReference type="NCBI Taxonomy" id="114890"/>
    <lineage>
        <taxon>Eukaryota</taxon>
        <taxon>Metazoa</taxon>
        <taxon>Ecdysozoa</taxon>
        <taxon>Nematoda</taxon>
        <taxon>Chromadorea</taxon>
        <taxon>Rhabditida</taxon>
        <taxon>Tylenchina</taxon>
        <taxon>Panagrolaimomorpha</taxon>
        <taxon>Strongyloidoidea</taxon>
        <taxon>Alloionematidae</taxon>
        <taxon>Rhabditophanes</taxon>
    </lineage>
</organism>
<proteinExistence type="predicted"/>
<evidence type="ECO:0000313" key="2">
    <source>
        <dbReference type="WBParaSite" id="RSKR_0000540100.1"/>
    </source>
</evidence>